<organism evidence="7 8">
    <name type="scientific">Lysobacter cavernae</name>
    <dbReference type="NCBI Taxonomy" id="1685901"/>
    <lineage>
        <taxon>Bacteria</taxon>
        <taxon>Pseudomonadati</taxon>
        <taxon>Pseudomonadota</taxon>
        <taxon>Gammaproteobacteria</taxon>
        <taxon>Lysobacterales</taxon>
        <taxon>Lysobacteraceae</taxon>
        <taxon>Lysobacter</taxon>
    </lineage>
</organism>
<dbReference type="PANTHER" id="PTHR30414:SF0">
    <property type="entry name" value="MINICONDUCTANCE MECHANOSENSITIVE CHANNEL YBDG"/>
    <property type="match status" value="1"/>
</dbReference>
<dbReference type="Pfam" id="PF00924">
    <property type="entry name" value="MS_channel_2nd"/>
    <property type="match status" value="1"/>
</dbReference>
<feature type="transmembrane region" description="Helical" evidence="5">
    <location>
        <begin position="20"/>
        <end position="37"/>
    </location>
</feature>
<comment type="subcellular location">
    <subcellularLocation>
        <location evidence="1">Membrane</location>
    </subcellularLocation>
</comment>
<accession>A0ABV7RTJ5</accession>
<dbReference type="InterPro" id="IPR030192">
    <property type="entry name" value="YbdG"/>
</dbReference>
<reference evidence="8" key="1">
    <citation type="journal article" date="2019" name="Int. J. Syst. Evol. Microbiol.">
        <title>The Global Catalogue of Microorganisms (GCM) 10K type strain sequencing project: providing services to taxonomists for standard genome sequencing and annotation.</title>
        <authorList>
            <consortium name="The Broad Institute Genomics Platform"/>
            <consortium name="The Broad Institute Genome Sequencing Center for Infectious Disease"/>
            <person name="Wu L."/>
            <person name="Ma J."/>
        </authorList>
    </citation>
    <scope>NUCLEOTIDE SEQUENCE [LARGE SCALE GENOMIC DNA]</scope>
    <source>
        <strain evidence="8">KCTC 42875</strain>
    </source>
</reference>
<sequence>MDWLPESLQPLLDWPYAPTVIQALVLVLVAVLSSWLSHKILRRVVTPLVRASPMKWDDALLVRGVYSRLAHVVPALVLYLGCAAIPGLPQVLVTVVRHVAAAYVVLTVALALGDLLDAGNDLYEGRGPHARERPIKGYLQVAKIVVFVVAFVLIVATLVDESPLLLLSGFGAMSAIMLLVFKDSILSLVASVQLASNDMLRLGDWIEIPTLGADGTVIDIALNTVKVQNWDLTITTVPTYRLVSDSFKNWRGMRESGGRRIKRALYIDQGSVRFMTAAELDALSRTAPIGDYLADMKREMEADGRPARTDLPSDDLREVTNLGTFRHYVEAYLRASTRLRQDMDLMVRHLAPEPTGLPLEIWCFTKTTIMTEYETIQADIFDHLIAILPEFGLRLFQQPGGADFTRAMAEGGKAAAQSPLP</sequence>
<dbReference type="Proteomes" id="UP001595740">
    <property type="component" value="Unassembled WGS sequence"/>
</dbReference>
<keyword evidence="8" id="KW-1185">Reference proteome</keyword>
<proteinExistence type="predicted"/>
<dbReference type="EMBL" id="JBHRXK010000004">
    <property type="protein sequence ID" value="MFC3551300.1"/>
    <property type="molecule type" value="Genomic_DNA"/>
</dbReference>
<evidence type="ECO:0000256" key="4">
    <source>
        <dbReference type="ARBA" id="ARBA00023136"/>
    </source>
</evidence>
<dbReference type="InterPro" id="IPR010920">
    <property type="entry name" value="LSM_dom_sf"/>
</dbReference>
<feature type="domain" description="Mechanosensitive ion channel MscS" evidence="6">
    <location>
        <begin position="183"/>
        <end position="251"/>
    </location>
</feature>
<keyword evidence="2 5" id="KW-0812">Transmembrane</keyword>
<dbReference type="RefSeq" id="WP_386759070.1">
    <property type="nucleotide sequence ID" value="NZ_JBHRXK010000004.1"/>
</dbReference>
<keyword evidence="4 5" id="KW-0472">Membrane</keyword>
<feature type="transmembrane region" description="Helical" evidence="5">
    <location>
        <begin position="164"/>
        <end position="181"/>
    </location>
</feature>
<dbReference type="InterPro" id="IPR006685">
    <property type="entry name" value="MscS_channel_2nd"/>
</dbReference>
<evidence type="ECO:0000256" key="2">
    <source>
        <dbReference type="ARBA" id="ARBA00022692"/>
    </source>
</evidence>
<evidence type="ECO:0000256" key="5">
    <source>
        <dbReference type="SAM" id="Phobius"/>
    </source>
</evidence>
<gene>
    <name evidence="7" type="ORF">ACFOLC_09790</name>
</gene>
<dbReference type="PANTHER" id="PTHR30414">
    <property type="entry name" value="MINICONDUCTANCE MECHANOSENSITIVE CHANNEL YBDG"/>
    <property type="match status" value="1"/>
</dbReference>
<evidence type="ECO:0000313" key="7">
    <source>
        <dbReference type="EMBL" id="MFC3551300.1"/>
    </source>
</evidence>
<dbReference type="Gene3D" id="2.30.30.60">
    <property type="match status" value="1"/>
</dbReference>
<comment type="caution">
    <text evidence="7">The sequence shown here is derived from an EMBL/GenBank/DDBJ whole genome shotgun (WGS) entry which is preliminary data.</text>
</comment>
<evidence type="ECO:0000313" key="8">
    <source>
        <dbReference type="Proteomes" id="UP001595740"/>
    </source>
</evidence>
<evidence type="ECO:0000256" key="1">
    <source>
        <dbReference type="ARBA" id="ARBA00004370"/>
    </source>
</evidence>
<evidence type="ECO:0000256" key="3">
    <source>
        <dbReference type="ARBA" id="ARBA00022989"/>
    </source>
</evidence>
<evidence type="ECO:0000259" key="6">
    <source>
        <dbReference type="Pfam" id="PF00924"/>
    </source>
</evidence>
<feature type="transmembrane region" description="Helical" evidence="5">
    <location>
        <begin position="69"/>
        <end position="89"/>
    </location>
</feature>
<dbReference type="InterPro" id="IPR023408">
    <property type="entry name" value="MscS_beta-dom_sf"/>
</dbReference>
<keyword evidence="3 5" id="KW-1133">Transmembrane helix</keyword>
<protein>
    <submittedName>
        <fullName evidence="7">Mechanosensitive ion channel family protein</fullName>
    </submittedName>
</protein>
<feature type="transmembrane region" description="Helical" evidence="5">
    <location>
        <begin position="137"/>
        <end position="158"/>
    </location>
</feature>
<dbReference type="SUPFAM" id="SSF50182">
    <property type="entry name" value="Sm-like ribonucleoproteins"/>
    <property type="match status" value="1"/>
</dbReference>
<name>A0ABV7RTJ5_9GAMM</name>
<feature type="transmembrane region" description="Helical" evidence="5">
    <location>
        <begin position="95"/>
        <end position="116"/>
    </location>
</feature>